<accession>A0A4R0KQ72</accession>
<evidence type="ECO:0000256" key="8">
    <source>
        <dbReference type="ARBA" id="ARBA00023004"/>
    </source>
</evidence>
<comment type="cofactor">
    <cofactor evidence="3">
        <name>Fe(2+)</name>
        <dbReference type="ChEBI" id="CHEBI:29033"/>
    </cofactor>
</comment>
<evidence type="ECO:0000256" key="4">
    <source>
        <dbReference type="ARBA" id="ARBA00002713"/>
    </source>
</evidence>
<dbReference type="OrthoDB" id="104997at2"/>
<dbReference type="AlphaFoldDB" id="A0A4R0KQ72"/>
<keyword evidence="9" id="KW-0464">Manganese</keyword>
<dbReference type="InterPro" id="IPR036237">
    <property type="entry name" value="Xyl_isomerase-like_sf"/>
</dbReference>
<dbReference type="EC" id="4.2.1.8" evidence="7"/>
<evidence type="ECO:0000256" key="11">
    <source>
        <dbReference type="SAM" id="MobiDB-lite"/>
    </source>
</evidence>
<evidence type="ECO:0000256" key="2">
    <source>
        <dbReference type="ARBA" id="ARBA00001936"/>
    </source>
</evidence>
<dbReference type="Pfam" id="PF03786">
    <property type="entry name" value="UxuA"/>
    <property type="match status" value="1"/>
</dbReference>
<comment type="function">
    <text evidence="4">Catalyzes the dehydration of D-mannonate.</text>
</comment>
<sequence>MSRRRSATSLACWPTTNGCSPAPSAYHSNGRERSGNDRSPTRLIGARQPVRRSRCRPDVRVVLGQFHDPSDELLTFARQLGLAGIQVNTPWLPGERRWEVADLIALRERCESRGLALEAIENIPQSFYQRAMLGLPGRDEDIDNVRETIRNVGRAGIAILGYHFCPVGVVRTGMDDRGRGGAEVTSFDLAAALDPANAADLLVARRNAPRDDSEHLGKDDFAAGGYPDLGVEIGEEQMWENYRYFMEGVLPAAEEAGIRLAIHPDDPPVPSLGGIARIIRSVDALKRAAKLVPSPAWAVELCLGTVSEMGGEAAVLAAIDHFGPRGQIGYVHLRDVRGTVPVFEESFLGEGNYEPYRVVQALRRAGFDGFILDDHTPRLVGDTEWGHRGRAHAVGYIQALIDATAPRSA</sequence>
<evidence type="ECO:0000256" key="6">
    <source>
        <dbReference type="ARBA" id="ARBA00007389"/>
    </source>
</evidence>
<dbReference type="GO" id="GO:0008927">
    <property type="term" value="F:mannonate dehydratase activity"/>
    <property type="evidence" value="ECO:0007669"/>
    <property type="project" value="UniProtKB-EC"/>
</dbReference>
<comment type="caution">
    <text evidence="12">The sequence shown here is derived from an EMBL/GenBank/DDBJ whole genome shotgun (WGS) entry which is preliminary data.</text>
</comment>
<comment type="cofactor">
    <cofactor evidence="2">
        <name>Mn(2+)</name>
        <dbReference type="ChEBI" id="CHEBI:29035"/>
    </cofactor>
</comment>
<evidence type="ECO:0000256" key="9">
    <source>
        <dbReference type="ARBA" id="ARBA00023211"/>
    </source>
</evidence>
<dbReference type="PANTHER" id="PTHR30387:SF2">
    <property type="entry name" value="MANNONATE DEHYDRATASE"/>
    <property type="match status" value="1"/>
</dbReference>
<name>A0A4R0KQ72_9ACTN</name>
<comment type="similarity">
    <text evidence="6">Belongs to the mannonate dehydratase family.</text>
</comment>
<protein>
    <recommendedName>
        <fullName evidence="7">mannonate dehydratase</fullName>
        <ecNumber evidence="7">4.2.1.8</ecNumber>
    </recommendedName>
</protein>
<organism evidence="12 13">
    <name type="scientific">Kribbella pittospori</name>
    <dbReference type="NCBI Taxonomy" id="722689"/>
    <lineage>
        <taxon>Bacteria</taxon>
        <taxon>Bacillati</taxon>
        <taxon>Actinomycetota</taxon>
        <taxon>Actinomycetes</taxon>
        <taxon>Propionibacteriales</taxon>
        <taxon>Kribbellaceae</taxon>
        <taxon>Kribbella</taxon>
    </lineage>
</organism>
<dbReference type="InterPro" id="IPR004628">
    <property type="entry name" value="Man_deHydtase"/>
</dbReference>
<evidence type="ECO:0000256" key="3">
    <source>
        <dbReference type="ARBA" id="ARBA00001954"/>
    </source>
</evidence>
<proteinExistence type="inferred from homology"/>
<evidence type="ECO:0000313" key="13">
    <source>
        <dbReference type="Proteomes" id="UP000291144"/>
    </source>
</evidence>
<dbReference type="GO" id="GO:0030145">
    <property type="term" value="F:manganese ion binding"/>
    <property type="evidence" value="ECO:0007669"/>
    <property type="project" value="TreeGrafter"/>
</dbReference>
<evidence type="ECO:0000256" key="5">
    <source>
        <dbReference type="ARBA" id="ARBA00004892"/>
    </source>
</evidence>
<evidence type="ECO:0000256" key="1">
    <source>
        <dbReference type="ARBA" id="ARBA00001794"/>
    </source>
</evidence>
<evidence type="ECO:0000313" key="12">
    <source>
        <dbReference type="EMBL" id="TCC61126.1"/>
    </source>
</evidence>
<dbReference type="PANTHER" id="PTHR30387">
    <property type="entry name" value="MANNONATE DEHYDRATASE"/>
    <property type="match status" value="1"/>
</dbReference>
<dbReference type="GO" id="GO:0042840">
    <property type="term" value="P:D-glucuronate catabolic process"/>
    <property type="evidence" value="ECO:0007669"/>
    <property type="project" value="TreeGrafter"/>
</dbReference>
<keyword evidence="13" id="KW-1185">Reference proteome</keyword>
<dbReference type="UniPathway" id="UPA00246"/>
<comment type="pathway">
    <text evidence="5">Carbohydrate metabolism; pentose and glucuronate interconversion.</text>
</comment>
<dbReference type="SUPFAM" id="SSF51658">
    <property type="entry name" value="Xylose isomerase-like"/>
    <property type="match status" value="1"/>
</dbReference>
<feature type="compositionally biased region" description="Basic and acidic residues" evidence="11">
    <location>
        <begin position="29"/>
        <end position="40"/>
    </location>
</feature>
<keyword evidence="10" id="KW-0456">Lyase</keyword>
<gene>
    <name evidence="12" type="ORF">E0H73_17905</name>
</gene>
<keyword evidence="8" id="KW-0408">Iron</keyword>
<evidence type="ECO:0000256" key="10">
    <source>
        <dbReference type="ARBA" id="ARBA00023239"/>
    </source>
</evidence>
<dbReference type="EMBL" id="SJKB01000005">
    <property type="protein sequence ID" value="TCC61126.1"/>
    <property type="molecule type" value="Genomic_DNA"/>
</dbReference>
<dbReference type="Gene3D" id="3.20.20.150">
    <property type="entry name" value="Divalent-metal-dependent TIM barrel enzymes"/>
    <property type="match status" value="1"/>
</dbReference>
<dbReference type="Proteomes" id="UP000291144">
    <property type="component" value="Unassembled WGS sequence"/>
</dbReference>
<comment type="catalytic activity">
    <reaction evidence="1">
        <text>D-mannonate = 2-dehydro-3-deoxy-D-gluconate + H2O</text>
        <dbReference type="Rhea" id="RHEA:20097"/>
        <dbReference type="ChEBI" id="CHEBI:15377"/>
        <dbReference type="ChEBI" id="CHEBI:17767"/>
        <dbReference type="ChEBI" id="CHEBI:57990"/>
        <dbReference type="EC" id="4.2.1.8"/>
    </reaction>
</comment>
<evidence type="ECO:0000256" key="7">
    <source>
        <dbReference type="ARBA" id="ARBA00012927"/>
    </source>
</evidence>
<dbReference type="GO" id="GO:0008198">
    <property type="term" value="F:ferrous iron binding"/>
    <property type="evidence" value="ECO:0007669"/>
    <property type="project" value="TreeGrafter"/>
</dbReference>
<reference evidence="12 13" key="1">
    <citation type="submission" date="2019-02" db="EMBL/GenBank/DDBJ databases">
        <title>Kribbella capetownensis sp. nov. and Kribbella speibonae sp. nov., isolated from soil.</title>
        <authorList>
            <person name="Curtis S.M."/>
            <person name="Norton I."/>
            <person name="Everest G.J."/>
            <person name="Meyers P.R."/>
        </authorList>
    </citation>
    <scope>NUCLEOTIDE SEQUENCE [LARGE SCALE GENOMIC DNA]</scope>
    <source>
        <strain evidence="12 13">NRRL B-24813</strain>
    </source>
</reference>
<feature type="region of interest" description="Disordered" evidence="11">
    <location>
        <begin position="21"/>
        <end position="44"/>
    </location>
</feature>